<keyword evidence="12" id="KW-1185">Reference proteome</keyword>
<evidence type="ECO:0000256" key="2">
    <source>
        <dbReference type="ARBA" id="ARBA00005985"/>
    </source>
</evidence>
<evidence type="ECO:0000256" key="6">
    <source>
        <dbReference type="ARBA" id="ARBA00022989"/>
    </source>
</evidence>
<dbReference type="EMBL" id="CP092881">
    <property type="protein sequence ID" value="UYV80623.1"/>
    <property type="molecule type" value="Genomic_DNA"/>
</dbReference>
<keyword evidence="5 10" id="KW-0812">Transmembrane</keyword>
<evidence type="ECO:0000256" key="9">
    <source>
        <dbReference type="ARBA" id="ARBA00030253"/>
    </source>
</evidence>
<name>A0ABY6LL80_9ARAC</name>
<dbReference type="HAMAP" id="MF_00154">
    <property type="entry name" value="CyoE_CtaB"/>
    <property type="match status" value="1"/>
</dbReference>
<protein>
    <recommendedName>
        <fullName evidence="3">Protoheme IX farnesyltransferase, mitochondrial</fullName>
    </recommendedName>
    <alternativeName>
        <fullName evidence="9">Heme O synthase</fullName>
    </alternativeName>
</protein>
<feature type="transmembrane region" description="Helical" evidence="10">
    <location>
        <begin position="194"/>
        <end position="215"/>
    </location>
</feature>
<feature type="transmembrane region" description="Helical" evidence="10">
    <location>
        <begin position="71"/>
        <end position="88"/>
    </location>
</feature>
<dbReference type="InterPro" id="IPR030470">
    <property type="entry name" value="UbiA_prenylTrfase_CS"/>
</dbReference>
<keyword evidence="6 10" id="KW-1133">Transmembrane helix</keyword>
<dbReference type="Proteomes" id="UP001235939">
    <property type="component" value="Chromosome 19"/>
</dbReference>
<dbReference type="InterPro" id="IPR000537">
    <property type="entry name" value="UbiA_prenyltransferase"/>
</dbReference>
<feature type="transmembrane region" description="Helical" evidence="10">
    <location>
        <begin position="6"/>
        <end position="29"/>
    </location>
</feature>
<feature type="transmembrane region" description="Helical" evidence="10">
    <location>
        <begin position="221"/>
        <end position="242"/>
    </location>
</feature>
<evidence type="ECO:0000256" key="7">
    <source>
        <dbReference type="ARBA" id="ARBA00023133"/>
    </source>
</evidence>
<dbReference type="InterPro" id="IPR044878">
    <property type="entry name" value="UbiA_sf"/>
</dbReference>
<organism evidence="11 12">
    <name type="scientific">Cordylochernes scorpioides</name>
    <dbReference type="NCBI Taxonomy" id="51811"/>
    <lineage>
        <taxon>Eukaryota</taxon>
        <taxon>Metazoa</taxon>
        <taxon>Ecdysozoa</taxon>
        <taxon>Arthropoda</taxon>
        <taxon>Chelicerata</taxon>
        <taxon>Arachnida</taxon>
        <taxon>Pseudoscorpiones</taxon>
        <taxon>Cheliferoidea</taxon>
        <taxon>Chernetidae</taxon>
        <taxon>Cordylochernes</taxon>
    </lineage>
</organism>
<evidence type="ECO:0000256" key="5">
    <source>
        <dbReference type="ARBA" id="ARBA00022692"/>
    </source>
</evidence>
<dbReference type="InterPro" id="IPR006369">
    <property type="entry name" value="Protohaem_IX_farnesylTrfase"/>
</dbReference>
<keyword evidence="8 10" id="KW-0472">Membrane</keyword>
<accession>A0ABY6LL80</accession>
<evidence type="ECO:0000313" key="12">
    <source>
        <dbReference type="Proteomes" id="UP001235939"/>
    </source>
</evidence>
<reference evidence="11 12" key="1">
    <citation type="submission" date="2022-01" db="EMBL/GenBank/DDBJ databases">
        <title>A chromosomal length assembly of Cordylochernes scorpioides.</title>
        <authorList>
            <person name="Zeh D."/>
            <person name="Zeh J."/>
        </authorList>
    </citation>
    <scope>NUCLEOTIDE SEQUENCE [LARGE SCALE GENOMIC DNA]</scope>
    <source>
        <strain evidence="11">IN4F17</strain>
        <tissue evidence="11">Whole Body</tissue>
    </source>
</reference>
<evidence type="ECO:0000256" key="4">
    <source>
        <dbReference type="ARBA" id="ARBA00022679"/>
    </source>
</evidence>
<evidence type="ECO:0000256" key="8">
    <source>
        <dbReference type="ARBA" id="ARBA00023136"/>
    </source>
</evidence>
<keyword evidence="4" id="KW-0808">Transferase</keyword>
<dbReference type="CDD" id="cd13957">
    <property type="entry name" value="PT_UbiA_Cox10"/>
    <property type="match status" value="1"/>
</dbReference>
<feature type="transmembrane region" description="Helical" evidence="10">
    <location>
        <begin position="161"/>
        <end position="182"/>
    </location>
</feature>
<comment type="subcellular location">
    <subcellularLocation>
        <location evidence="1">Membrane</location>
        <topology evidence="1">Multi-pass membrane protein</topology>
    </subcellularLocation>
</comment>
<comment type="similarity">
    <text evidence="2">Belongs to the UbiA prenyltransferase family.</text>
</comment>
<dbReference type="Gene3D" id="1.10.357.140">
    <property type="entry name" value="UbiA prenyltransferase"/>
    <property type="match status" value="1"/>
</dbReference>
<evidence type="ECO:0000256" key="1">
    <source>
        <dbReference type="ARBA" id="ARBA00004141"/>
    </source>
</evidence>
<feature type="transmembrane region" description="Helical" evidence="10">
    <location>
        <begin position="134"/>
        <end position="155"/>
    </location>
</feature>
<dbReference type="NCBIfam" id="TIGR01473">
    <property type="entry name" value="cyoE_ctaB"/>
    <property type="match status" value="1"/>
</dbReference>
<gene>
    <name evidence="11" type="ORF">LAZ67_19001054</name>
</gene>
<proteinExistence type="inferred from homology"/>
<sequence length="361" mass="39227">MWYRMFSLSCIFVVNAGAFGDILIVRALLCVPILPKLPPDNISENIPDHHCHVQKVERHQLLQIYKSLSKFKLTSLVVATTVTGYFMAPGVVNPSVLACTILGTGLTSCAANTLNQFLEIPYDSQMARTKNRVLVRGLISPLHAVLFAGATGVAGVTTLALGTNGLTAALGLANLVLYAGVYTPLKRCSIVNTWVGAVVGSIPPLMGWAACTNSIMDPGALLFGAILFSWQFPHFNALSWNLRGDYSKAGYRMMAVTHPELCRRVAAKHTALLTLMTSAAPLTGMVPWDFLFLALPFNFLFSMGSIKFYDDPSAGTSRELFHLSLIYLLAIVSLMVACAKLPPLHRKLKAHFYQNPADAVV</sequence>
<dbReference type="PROSITE" id="PS00943">
    <property type="entry name" value="UBIA"/>
    <property type="match status" value="1"/>
</dbReference>
<evidence type="ECO:0000256" key="10">
    <source>
        <dbReference type="SAM" id="Phobius"/>
    </source>
</evidence>
<dbReference type="PANTHER" id="PTHR43448">
    <property type="entry name" value="PROTOHEME IX FARNESYLTRANSFERASE, MITOCHONDRIAL"/>
    <property type="match status" value="1"/>
</dbReference>
<dbReference type="PANTHER" id="PTHR43448:SF2">
    <property type="entry name" value="PROTOHEME IX FARNESYLTRANSFERASE, MITOCHONDRIAL"/>
    <property type="match status" value="1"/>
</dbReference>
<evidence type="ECO:0000313" key="11">
    <source>
        <dbReference type="EMBL" id="UYV80623.1"/>
    </source>
</evidence>
<dbReference type="Pfam" id="PF01040">
    <property type="entry name" value="UbiA"/>
    <property type="match status" value="1"/>
</dbReference>
<keyword evidence="7" id="KW-0350">Heme biosynthesis</keyword>
<evidence type="ECO:0000256" key="3">
    <source>
        <dbReference type="ARBA" id="ARBA00016335"/>
    </source>
</evidence>
<feature type="transmembrane region" description="Helical" evidence="10">
    <location>
        <begin position="321"/>
        <end position="339"/>
    </location>
</feature>